<dbReference type="Proteomes" id="UP001291623">
    <property type="component" value="Unassembled WGS sequence"/>
</dbReference>
<evidence type="ECO:0000313" key="2">
    <source>
        <dbReference type="Proteomes" id="UP001291623"/>
    </source>
</evidence>
<proteinExistence type="predicted"/>
<accession>A0AAE1R6T3</accession>
<organism evidence="1 2">
    <name type="scientific">Anisodus tanguticus</name>
    <dbReference type="NCBI Taxonomy" id="243964"/>
    <lineage>
        <taxon>Eukaryota</taxon>
        <taxon>Viridiplantae</taxon>
        <taxon>Streptophyta</taxon>
        <taxon>Embryophyta</taxon>
        <taxon>Tracheophyta</taxon>
        <taxon>Spermatophyta</taxon>
        <taxon>Magnoliopsida</taxon>
        <taxon>eudicotyledons</taxon>
        <taxon>Gunneridae</taxon>
        <taxon>Pentapetalae</taxon>
        <taxon>asterids</taxon>
        <taxon>lamiids</taxon>
        <taxon>Solanales</taxon>
        <taxon>Solanaceae</taxon>
        <taxon>Solanoideae</taxon>
        <taxon>Hyoscyameae</taxon>
        <taxon>Anisodus</taxon>
    </lineage>
</organism>
<keyword evidence="2" id="KW-1185">Reference proteome</keyword>
<dbReference type="EMBL" id="JAVYJV010000019">
    <property type="protein sequence ID" value="KAK4345087.1"/>
    <property type="molecule type" value="Genomic_DNA"/>
</dbReference>
<gene>
    <name evidence="1" type="ORF">RND71_035263</name>
</gene>
<evidence type="ECO:0000313" key="1">
    <source>
        <dbReference type="EMBL" id="KAK4345087.1"/>
    </source>
</evidence>
<dbReference type="AlphaFoldDB" id="A0AAE1R6T3"/>
<comment type="caution">
    <text evidence="1">The sequence shown here is derived from an EMBL/GenBank/DDBJ whole genome shotgun (WGS) entry which is preliminary data.</text>
</comment>
<name>A0AAE1R6T3_9SOLA</name>
<protein>
    <submittedName>
        <fullName evidence="1">Uncharacterized protein</fullName>
    </submittedName>
</protein>
<reference evidence="1" key="1">
    <citation type="submission" date="2023-12" db="EMBL/GenBank/DDBJ databases">
        <title>Genome assembly of Anisodus tanguticus.</title>
        <authorList>
            <person name="Wang Y.-J."/>
        </authorList>
    </citation>
    <scope>NUCLEOTIDE SEQUENCE</scope>
    <source>
        <strain evidence="1">KB-2021</strain>
        <tissue evidence="1">Leaf</tissue>
    </source>
</reference>
<sequence length="141" mass="16138">MRVSEIQFGPNFIIPRARQILEEWNDIFKIDIRDSQAGGTPEYHAWLREDHSNIDPSAEGEQGFEDIGTTIWIRNFRHMYTVVTPEICHKMQNIMLYLEDAEVGLSIVMASSLSGGREMNVVGKTIYKRTPLFSMEGGLVF</sequence>